<dbReference type="EMBL" id="GEZM01060277">
    <property type="protein sequence ID" value="JAV71129.1"/>
    <property type="molecule type" value="Transcribed_RNA"/>
</dbReference>
<sequence>MLSDVRPFMTFMDVEHSRSYIDDLYSSDPDKCLTSLICIKNSVIGSNRQKESVIAQGIVPRLIQLLKDRNRKAAIRLESVVTIGSLAKGTGEHVELLINCGTVPLLLDLLEENDPLLIDACLCCLRTLSQQDTGRFQTVYSHRHLQKLLSFAEPEENILRQSCVASILSSLCKGASEQNALRLAGAAQVLTNMLSICHTAVRVPTLTCLAAMAFENRAVAEEITNTSYKDTKVITILARLLSRDKPIDMQLEAARCLTNLHRAGAIMAYDAVITFRTLPCLVRLCQIEHSTPHRAAAANTLAYLTEVDSELQQTTAISNQLIGALAELLNSNNVLARQAAFSAYASLAANDEDIRKRLIETNRLLIGWDGESGQHRHVRAFASLGANDEDIRKRIIETNRLMERVVDGLGDPNEGVRLAAIRCLHSLSRSVQQLRTTFQDHSVWRPLMALLTGSPPLELLSAASSTLCNLLLEFSPAKEPMLQQGAVQLLATLTTRNEPALRLNGVWALMNLAFQAEQRVKSQILTALGTDQIFRLLADSDTRILMKTLGLLRNLVSPRAHTDAMMTLHGPQVMQAVVLVLEGPHSPDVKEQALCILTNIADGERAKDHIMANDDVLKKLTDYMTHPSTRLQIAAIYCITNLIRQEEPGAAERQLRLREMGVVNILNQLSTTPDNLLYDKVKMALVHFPEY</sequence>
<dbReference type="PANTHER" id="PTHR15651">
    <property type="entry name" value="ARMADILLO REPEAT-CONTAINING PROTEIN 8"/>
    <property type="match status" value="1"/>
</dbReference>
<dbReference type="GO" id="GO:0043161">
    <property type="term" value="P:proteasome-mediated ubiquitin-dependent protein catabolic process"/>
    <property type="evidence" value="ECO:0007669"/>
    <property type="project" value="TreeGrafter"/>
</dbReference>
<feature type="repeat" description="ARM" evidence="8">
    <location>
        <begin position="57"/>
        <end position="87"/>
    </location>
</feature>
<dbReference type="PANTHER" id="PTHR15651:SF7">
    <property type="entry name" value="ARMADILLO REPEAT-CONTAINING PROTEIN 8"/>
    <property type="match status" value="1"/>
</dbReference>
<dbReference type="AlphaFoldDB" id="A0A1Y1LBT3"/>
<evidence type="ECO:0000256" key="6">
    <source>
        <dbReference type="ARBA" id="ARBA00023242"/>
    </source>
</evidence>
<evidence type="ECO:0000256" key="3">
    <source>
        <dbReference type="ARBA" id="ARBA00013746"/>
    </source>
</evidence>
<proteinExistence type="predicted"/>
<dbReference type="GO" id="GO:0005737">
    <property type="term" value="C:cytoplasm"/>
    <property type="evidence" value="ECO:0007669"/>
    <property type="project" value="UniProtKB-SubCell"/>
</dbReference>
<keyword evidence="5" id="KW-0677">Repeat</keyword>
<protein>
    <recommendedName>
        <fullName evidence="3">Armadillo repeat-containing protein 8</fullName>
    </recommendedName>
</protein>
<dbReference type="PROSITE" id="PS50176">
    <property type="entry name" value="ARM_REPEAT"/>
    <property type="match status" value="1"/>
</dbReference>
<dbReference type="Pfam" id="PF00514">
    <property type="entry name" value="Arm"/>
    <property type="match status" value="1"/>
</dbReference>
<dbReference type="GO" id="GO:0005634">
    <property type="term" value="C:nucleus"/>
    <property type="evidence" value="ECO:0007669"/>
    <property type="project" value="UniProtKB-SubCell"/>
</dbReference>
<organism evidence="9">
    <name type="scientific">Photinus pyralis</name>
    <name type="common">Common eastern firefly</name>
    <name type="synonym">Lampyris pyralis</name>
    <dbReference type="NCBI Taxonomy" id="7054"/>
    <lineage>
        <taxon>Eukaryota</taxon>
        <taxon>Metazoa</taxon>
        <taxon>Ecdysozoa</taxon>
        <taxon>Arthropoda</taxon>
        <taxon>Hexapoda</taxon>
        <taxon>Insecta</taxon>
        <taxon>Pterygota</taxon>
        <taxon>Neoptera</taxon>
        <taxon>Endopterygota</taxon>
        <taxon>Coleoptera</taxon>
        <taxon>Polyphaga</taxon>
        <taxon>Elateriformia</taxon>
        <taxon>Elateroidea</taxon>
        <taxon>Lampyridae</taxon>
        <taxon>Lampyrinae</taxon>
        <taxon>Photinus</taxon>
    </lineage>
</organism>
<comment type="subcellular location">
    <subcellularLocation>
        <location evidence="2">Cytoplasm</location>
    </subcellularLocation>
    <subcellularLocation>
        <location evidence="1">Nucleus</location>
    </subcellularLocation>
</comment>
<dbReference type="SUPFAM" id="SSF48371">
    <property type="entry name" value="ARM repeat"/>
    <property type="match status" value="1"/>
</dbReference>
<name>A0A1Y1LBT3_PHOPY</name>
<evidence type="ECO:0000256" key="1">
    <source>
        <dbReference type="ARBA" id="ARBA00004123"/>
    </source>
</evidence>
<dbReference type="FunFam" id="1.25.10.10:FF:000070">
    <property type="entry name" value="armadillo repeat-containing protein 8 isoform X1"/>
    <property type="match status" value="1"/>
</dbReference>
<evidence type="ECO:0000256" key="7">
    <source>
        <dbReference type="PROSITE-ProRule" id="PRU00103"/>
    </source>
</evidence>
<dbReference type="InterPro" id="IPR038739">
    <property type="entry name" value="ARMC8/Vid28"/>
</dbReference>
<dbReference type="InterPro" id="IPR021133">
    <property type="entry name" value="HEAT_type_2"/>
</dbReference>
<keyword evidence="6" id="KW-0539">Nucleus</keyword>
<evidence type="ECO:0000256" key="8">
    <source>
        <dbReference type="PROSITE-ProRule" id="PRU00259"/>
    </source>
</evidence>
<accession>A0A1Y1LBT3</accession>
<reference evidence="9" key="1">
    <citation type="journal article" date="2016" name="Sci. Rep.">
        <title>Molecular characterization of firefly nuptial gifts: a multi-omics approach sheds light on postcopulatory sexual selection.</title>
        <authorList>
            <person name="Al-Wathiqui N."/>
            <person name="Fallon T.R."/>
            <person name="South A."/>
            <person name="Weng J.K."/>
            <person name="Lewis S.M."/>
        </authorList>
    </citation>
    <scope>NUCLEOTIDE SEQUENCE</scope>
</reference>
<evidence type="ECO:0000256" key="2">
    <source>
        <dbReference type="ARBA" id="ARBA00004496"/>
    </source>
</evidence>
<dbReference type="Gene3D" id="1.25.10.10">
    <property type="entry name" value="Leucine-rich Repeat Variant"/>
    <property type="match status" value="3"/>
</dbReference>
<evidence type="ECO:0000256" key="4">
    <source>
        <dbReference type="ARBA" id="ARBA00022490"/>
    </source>
</evidence>
<dbReference type="SMART" id="SM00185">
    <property type="entry name" value="ARM"/>
    <property type="match status" value="10"/>
</dbReference>
<dbReference type="InterPro" id="IPR011989">
    <property type="entry name" value="ARM-like"/>
</dbReference>
<dbReference type="PROSITE" id="PS50077">
    <property type="entry name" value="HEAT_REPEAT"/>
    <property type="match status" value="1"/>
</dbReference>
<dbReference type="GO" id="GO:0034657">
    <property type="term" value="C:GID complex"/>
    <property type="evidence" value="ECO:0007669"/>
    <property type="project" value="TreeGrafter"/>
</dbReference>
<evidence type="ECO:0000313" key="9">
    <source>
        <dbReference type="EMBL" id="JAV71129.1"/>
    </source>
</evidence>
<dbReference type="InterPro" id="IPR000225">
    <property type="entry name" value="Armadillo"/>
</dbReference>
<dbReference type="InterPro" id="IPR016024">
    <property type="entry name" value="ARM-type_fold"/>
</dbReference>
<evidence type="ECO:0000256" key="5">
    <source>
        <dbReference type="ARBA" id="ARBA00022737"/>
    </source>
</evidence>
<keyword evidence="4" id="KW-0963">Cytoplasm</keyword>
<feature type="repeat" description="HEAT" evidence="7">
    <location>
        <begin position="58"/>
        <end position="94"/>
    </location>
</feature>